<keyword evidence="2" id="KW-0436">Ligase</keyword>
<dbReference type="GO" id="GO:0031956">
    <property type="term" value="F:medium-chain fatty acid-CoA ligase activity"/>
    <property type="evidence" value="ECO:0007669"/>
    <property type="project" value="TreeGrafter"/>
</dbReference>
<dbReference type="Gene3D" id="3.40.50.12780">
    <property type="entry name" value="N-terminal domain of ligase-like"/>
    <property type="match status" value="1"/>
</dbReference>
<organism evidence="5 6">
    <name type="scientific">Pseudomonas denitrificans</name>
    <dbReference type="NCBI Taxonomy" id="43306"/>
    <lineage>
        <taxon>Bacteria</taxon>
        <taxon>Pseudomonadati</taxon>
        <taxon>Pseudomonadota</taxon>
        <taxon>Gammaproteobacteria</taxon>
        <taxon>Pseudomonadales</taxon>
        <taxon>Pseudomonadaceae</taxon>
        <taxon>Halopseudomonas</taxon>
    </lineage>
</organism>
<evidence type="ECO:0000313" key="5">
    <source>
        <dbReference type="EMBL" id="QEY71732.1"/>
    </source>
</evidence>
<dbReference type="InterPro" id="IPR000873">
    <property type="entry name" value="AMP-dep_synth/lig_dom"/>
</dbReference>
<dbReference type="Pfam" id="PF13193">
    <property type="entry name" value="AMP-binding_C"/>
    <property type="match status" value="1"/>
</dbReference>
<evidence type="ECO:0000313" key="6">
    <source>
        <dbReference type="Proteomes" id="UP000326659"/>
    </source>
</evidence>
<dbReference type="InterPro" id="IPR025110">
    <property type="entry name" value="AMP-bd_C"/>
</dbReference>
<proteinExistence type="inferred from homology"/>
<dbReference type="AlphaFoldDB" id="A0A9X7MY31"/>
<dbReference type="InterPro" id="IPR042099">
    <property type="entry name" value="ANL_N_sf"/>
</dbReference>
<dbReference type="Gene3D" id="3.30.300.30">
    <property type="match status" value="1"/>
</dbReference>
<comment type="similarity">
    <text evidence="1">Belongs to the ATP-dependent AMP-binding enzyme family.</text>
</comment>
<sequence>MTLMNFGRTFGNLAVRFAEREALVNIERKRRYTFRELHALTNRIANMLHDKLQLERGDAYLCILDNDNLSLLHAWTAMKCQAAGAYANFRDSLEEHCAQIALIRPKVVFLENALLEHYFDVLRIQDIRVVCMDPPAQPQDGLLYFWDLLEGVSEQTPDVVRDTRNEVVSYRFTGGTTGASKCVPYTTDNWMSLRDSMYMDGEQPYQADTRFLHMAPISHGSSLGLLPTLFRGGCTLTQNIPDLAQLCRNIAVEKVTMTLLVPTMIYRLLEMPDIDLSSLRTLVYGAAPMSPAKLRQAQERFGNIFMQIYGATECLHAVALMNKADHLEASDRQIGSAGRIVAAAEIMIVDEHGQELAQGNTGELWIRTRGTVSGYFANPEASVAEFTDGFWKSGDLGYIDEQGFLFLVDRKKDMIISGGFNVYAVEVEAALNAHPAVSNSAVVGIPHEEWGEAVHAEVVLKAGAQVSVEELQAHVKGRLGRFKVPKSILFVETLPVSVVGKVLRRQVREKYWKDRERRVS</sequence>
<dbReference type="PANTHER" id="PTHR43201:SF32">
    <property type="entry name" value="2-SUCCINYLBENZOATE--COA LIGASE, CHLOROPLASTIC_PEROXISOMAL"/>
    <property type="match status" value="1"/>
</dbReference>
<dbReference type="EMBL" id="CP043626">
    <property type="protein sequence ID" value="QEY71732.1"/>
    <property type="molecule type" value="Genomic_DNA"/>
</dbReference>
<dbReference type="Pfam" id="PF00501">
    <property type="entry name" value="AMP-binding"/>
    <property type="match status" value="1"/>
</dbReference>
<dbReference type="PANTHER" id="PTHR43201">
    <property type="entry name" value="ACYL-COA SYNTHETASE"/>
    <property type="match status" value="1"/>
</dbReference>
<dbReference type="InterPro" id="IPR020845">
    <property type="entry name" value="AMP-binding_CS"/>
</dbReference>
<evidence type="ECO:0000256" key="2">
    <source>
        <dbReference type="ARBA" id="ARBA00022598"/>
    </source>
</evidence>
<gene>
    <name evidence="5" type="ORF">F1C79_08885</name>
</gene>
<dbReference type="InterPro" id="IPR045851">
    <property type="entry name" value="AMP-bd_C_sf"/>
</dbReference>
<feature type="domain" description="AMP-dependent synthetase/ligase" evidence="3">
    <location>
        <begin position="15"/>
        <end position="376"/>
    </location>
</feature>
<dbReference type="PROSITE" id="PS00455">
    <property type="entry name" value="AMP_BINDING"/>
    <property type="match status" value="1"/>
</dbReference>
<dbReference type="FunFam" id="3.30.300.30:FF:000008">
    <property type="entry name" value="2,3-dihydroxybenzoate-AMP ligase"/>
    <property type="match status" value="1"/>
</dbReference>
<dbReference type="GO" id="GO:0006631">
    <property type="term" value="P:fatty acid metabolic process"/>
    <property type="evidence" value="ECO:0007669"/>
    <property type="project" value="TreeGrafter"/>
</dbReference>
<dbReference type="KEGG" id="pden:F1C79_08885"/>
<accession>A0A9X7MY31</accession>
<dbReference type="RefSeq" id="WP_151187129.1">
    <property type="nucleotide sequence ID" value="NZ_CP043626.1"/>
</dbReference>
<feature type="domain" description="AMP-binding enzyme C-terminal" evidence="4">
    <location>
        <begin position="426"/>
        <end position="501"/>
    </location>
</feature>
<keyword evidence="6" id="KW-1185">Reference proteome</keyword>
<dbReference type="OrthoDB" id="9803968at2"/>
<dbReference type="SUPFAM" id="SSF56801">
    <property type="entry name" value="Acetyl-CoA synthetase-like"/>
    <property type="match status" value="1"/>
</dbReference>
<name>A0A9X7MY31_PSEDE</name>
<dbReference type="Proteomes" id="UP000326659">
    <property type="component" value="Chromosome"/>
</dbReference>
<evidence type="ECO:0000259" key="3">
    <source>
        <dbReference type="Pfam" id="PF00501"/>
    </source>
</evidence>
<evidence type="ECO:0000259" key="4">
    <source>
        <dbReference type="Pfam" id="PF13193"/>
    </source>
</evidence>
<evidence type="ECO:0000256" key="1">
    <source>
        <dbReference type="ARBA" id="ARBA00006432"/>
    </source>
</evidence>
<protein>
    <submittedName>
        <fullName evidence="5">AMP-binding protein</fullName>
    </submittedName>
</protein>
<reference evidence="5 6" key="1">
    <citation type="submission" date="2019-09" db="EMBL/GenBank/DDBJ databases">
        <title>Prosopis cineraria nodule microbiome.</title>
        <authorList>
            <person name="Chaluvadi S.R."/>
            <person name="Ali R."/>
            <person name="Wang X."/>
        </authorList>
    </citation>
    <scope>NUCLEOTIDE SEQUENCE [LARGE SCALE GENOMIC DNA]</scope>
    <source>
        <strain evidence="5 6">BG1</strain>
    </source>
</reference>